<dbReference type="OMA" id="CCPFDDV"/>
<dbReference type="EMBL" id="GG738880">
    <property type="protein sequence ID" value="EFC42356.1"/>
    <property type="molecule type" value="Genomic_DNA"/>
</dbReference>
<dbReference type="RefSeq" id="XP_002675100.1">
    <property type="nucleotide sequence ID" value="XM_002675054.1"/>
</dbReference>
<dbReference type="Proteomes" id="UP000006671">
    <property type="component" value="Unassembled WGS sequence"/>
</dbReference>
<feature type="compositionally biased region" description="Polar residues" evidence="1">
    <location>
        <begin position="1"/>
        <end position="11"/>
    </location>
</feature>
<evidence type="ECO:0000256" key="1">
    <source>
        <dbReference type="SAM" id="MobiDB-lite"/>
    </source>
</evidence>
<gene>
    <name evidence="2" type="ORF">NAEGRDRAFT_50494</name>
</gene>
<dbReference type="KEGG" id="ngr:NAEGRDRAFT_50494"/>
<name>D2VLB3_NAEGR</name>
<dbReference type="AlphaFoldDB" id="D2VLB3"/>
<dbReference type="InParanoid" id="D2VLB3"/>
<organism evidence="3">
    <name type="scientific">Naegleria gruberi</name>
    <name type="common">Amoeba</name>
    <dbReference type="NCBI Taxonomy" id="5762"/>
    <lineage>
        <taxon>Eukaryota</taxon>
        <taxon>Discoba</taxon>
        <taxon>Heterolobosea</taxon>
        <taxon>Tetramitia</taxon>
        <taxon>Eutetramitia</taxon>
        <taxon>Vahlkampfiidae</taxon>
        <taxon>Naegleria</taxon>
    </lineage>
</organism>
<reference evidence="2 3" key="1">
    <citation type="journal article" date="2010" name="Cell">
        <title>The genome of Naegleria gruberi illuminates early eukaryotic versatility.</title>
        <authorList>
            <person name="Fritz-Laylin L.K."/>
            <person name="Prochnik S.E."/>
            <person name="Ginger M.L."/>
            <person name="Dacks J.B."/>
            <person name="Carpenter M.L."/>
            <person name="Field M.C."/>
            <person name="Kuo A."/>
            <person name="Paredez A."/>
            <person name="Chapman J."/>
            <person name="Pham J."/>
            <person name="Shu S."/>
            <person name="Neupane R."/>
            <person name="Cipriano M."/>
            <person name="Mancuso J."/>
            <person name="Tu H."/>
            <person name="Salamov A."/>
            <person name="Lindquist E."/>
            <person name="Shapiro H."/>
            <person name="Lucas S."/>
            <person name="Grigoriev I.V."/>
            <person name="Cande W.Z."/>
            <person name="Fulton C."/>
            <person name="Rokhsar D.S."/>
            <person name="Dawson S.C."/>
        </authorList>
    </citation>
    <scope>NUCLEOTIDE SEQUENCE [LARGE SCALE GENOMIC DNA]</scope>
    <source>
        <strain evidence="2 3">NEG-M</strain>
    </source>
</reference>
<feature type="compositionally biased region" description="Basic and acidic residues" evidence="1">
    <location>
        <begin position="181"/>
        <end position="192"/>
    </location>
</feature>
<evidence type="ECO:0000313" key="2">
    <source>
        <dbReference type="EMBL" id="EFC42356.1"/>
    </source>
</evidence>
<feature type="region of interest" description="Disordered" evidence="1">
    <location>
        <begin position="152"/>
        <end position="194"/>
    </location>
</feature>
<sequence>MGFFNLSTSNIAPAKKDKKNRSFFTSFMDSSPQLHHQSKKRSTPKELAQKCCTEEYGLGKFLNQQTSRNENDNISTSSNATAAPMKLSDFEKAQANNTPIETEVEKTYPSSSLQAYPNKKKKQTPTMAILKCCPFDDVSALIDVDKFEKKQTTPTTTLTYSQSNVPNQAASSSVGTPAVKEQVEPTSKDIPQDRAVFSSSFLLSNNSNKMDTSD</sequence>
<feature type="compositionally biased region" description="Polar residues" evidence="1">
    <location>
        <begin position="22"/>
        <end position="35"/>
    </location>
</feature>
<dbReference type="VEuPathDB" id="AmoebaDB:NAEGRDRAFT_50494"/>
<proteinExistence type="predicted"/>
<keyword evidence="3" id="KW-1185">Reference proteome</keyword>
<dbReference type="OrthoDB" id="10353313at2759"/>
<feature type="region of interest" description="Disordered" evidence="1">
    <location>
        <begin position="1"/>
        <end position="47"/>
    </location>
</feature>
<accession>D2VLB3</accession>
<evidence type="ECO:0000313" key="3">
    <source>
        <dbReference type="Proteomes" id="UP000006671"/>
    </source>
</evidence>
<protein>
    <submittedName>
        <fullName evidence="2">Predicted protein</fullName>
    </submittedName>
</protein>
<feature type="compositionally biased region" description="Polar residues" evidence="1">
    <location>
        <begin position="160"/>
        <end position="175"/>
    </location>
</feature>
<dbReference type="GeneID" id="8851846"/>